<gene>
    <name evidence="5" type="ORF">C0Q70_16993</name>
</gene>
<comment type="caution">
    <text evidence="5">The sequence shown here is derived from an EMBL/GenBank/DDBJ whole genome shotgun (WGS) entry which is preliminary data.</text>
</comment>
<comment type="subcellular location">
    <subcellularLocation>
        <location evidence="4">Membrane</location>
        <topology evidence="4">Multi-pass membrane protein</topology>
    </subcellularLocation>
</comment>
<evidence type="ECO:0000256" key="2">
    <source>
        <dbReference type="ARBA" id="ARBA00022989"/>
    </source>
</evidence>
<dbReference type="PANTHER" id="PTHR12483">
    <property type="entry name" value="SOLUTE CARRIER FAMILY 31 COPPER TRANSPORTERS"/>
    <property type="match status" value="1"/>
</dbReference>
<feature type="transmembrane region" description="Helical" evidence="4">
    <location>
        <begin position="112"/>
        <end position="131"/>
    </location>
</feature>
<evidence type="ECO:0000313" key="6">
    <source>
        <dbReference type="Proteomes" id="UP000245119"/>
    </source>
</evidence>
<evidence type="ECO:0000256" key="1">
    <source>
        <dbReference type="ARBA" id="ARBA00022692"/>
    </source>
</evidence>
<keyword evidence="4" id="KW-0406">Ion transport</keyword>
<dbReference type="GO" id="GO:0016020">
    <property type="term" value="C:membrane"/>
    <property type="evidence" value="ECO:0007669"/>
    <property type="project" value="UniProtKB-SubCell"/>
</dbReference>
<accession>A0A2T7NRB6</accession>
<evidence type="ECO:0000313" key="5">
    <source>
        <dbReference type="EMBL" id="PVD23720.1"/>
    </source>
</evidence>
<keyword evidence="4" id="KW-0813">Transport</keyword>
<evidence type="ECO:0000256" key="4">
    <source>
        <dbReference type="RuleBase" id="RU367022"/>
    </source>
</evidence>
<dbReference type="GO" id="GO:0005375">
    <property type="term" value="F:copper ion transmembrane transporter activity"/>
    <property type="evidence" value="ECO:0007669"/>
    <property type="project" value="UniProtKB-UniRule"/>
</dbReference>
<comment type="similarity">
    <text evidence="4">Belongs to the copper transporter (Ctr) (TC 1.A.56) family. SLC31A subfamily.</text>
</comment>
<keyword evidence="4" id="KW-0187">Copper transport</keyword>
<sequence>MNQQDSNADVHLGKCGQTSASEDHGHPMFFSIATNANILWSGWTIATQNGLILAAIFSLALAVLLEALKCYICMKQLKRTPKKSRWQQVIRSLLYMVQALAGYILMVMAMTFNAWIMVSIVLGSGLGYYLIRHVLHTAECRAKKFKLAQKRLMASPPLLQPQPQPRPEVCMCAKIKEATVAECRKERWPADDPLLKSLRATADGKETAV</sequence>
<keyword evidence="3 4" id="KW-0472">Membrane</keyword>
<protein>
    <recommendedName>
        <fullName evidence="4">Copper transport protein</fullName>
    </recommendedName>
</protein>
<dbReference type="Proteomes" id="UP000245119">
    <property type="component" value="Linkage Group LG10"/>
</dbReference>
<proteinExistence type="inferred from homology"/>
<feature type="transmembrane region" description="Helical" evidence="4">
    <location>
        <begin position="89"/>
        <end position="106"/>
    </location>
</feature>
<keyword evidence="1 4" id="KW-0812">Transmembrane</keyword>
<dbReference type="Pfam" id="PF04145">
    <property type="entry name" value="Ctr"/>
    <property type="match status" value="1"/>
</dbReference>
<feature type="transmembrane region" description="Helical" evidence="4">
    <location>
        <begin position="50"/>
        <end position="68"/>
    </location>
</feature>
<dbReference type="InterPro" id="IPR007274">
    <property type="entry name" value="Cop_transporter"/>
</dbReference>
<name>A0A2T7NRB6_POMCA</name>
<evidence type="ECO:0000256" key="3">
    <source>
        <dbReference type="ARBA" id="ARBA00023136"/>
    </source>
</evidence>
<keyword evidence="6" id="KW-1185">Reference proteome</keyword>
<organism evidence="5 6">
    <name type="scientific">Pomacea canaliculata</name>
    <name type="common">Golden apple snail</name>
    <dbReference type="NCBI Taxonomy" id="400727"/>
    <lineage>
        <taxon>Eukaryota</taxon>
        <taxon>Metazoa</taxon>
        <taxon>Spiralia</taxon>
        <taxon>Lophotrochozoa</taxon>
        <taxon>Mollusca</taxon>
        <taxon>Gastropoda</taxon>
        <taxon>Caenogastropoda</taxon>
        <taxon>Architaenioglossa</taxon>
        <taxon>Ampullarioidea</taxon>
        <taxon>Ampullariidae</taxon>
        <taxon>Pomacea</taxon>
    </lineage>
</organism>
<dbReference type="OrthoDB" id="6158546at2759"/>
<reference evidence="5 6" key="1">
    <citation type="submission" date="2018-04" db="EMBL/GenBank/DDBJ databases">
        <title>The genome of golden apple snail Pomacea canaliculata provides insight into stress tolerance and invasive adaptation.</title>
        <authorList>
            <person name="Liu C."/>
            <person name="Liu B."/>
            <person name="Ren Y."/>
            <person name="Zhang Y."/>
            <person name="Wang H."/>
            <person name="Li S."/>
            <person name="Jiang F."/>
            <person name="Yin L."/>
            <person name="Zhang G."/>
            <person name="Qian W."/>
            <person name="Fan W."/>
        </authorList>
    </citation>
    <scope>NUCLEOTIDE SEQUENCE [LARGE SCALE GENOMIC DNA]</scope>
    <source>
        <strain evidence="5">SZHN2017</strain>
        <tissue evidence="5">Muscle</tissue>
    </source>
</reference>
<keyword evidence="4" id="KW-0186">Copper</keyword>
<dbReference type="EMBL" id="PZQS01000010">
    <property type="protein sequence ID" value="PVD23720.1"/>
    <property type="molecule type" value="Genomic_DNA"/>
</dbReference>
<keyword evidence="2 4" id="KW-1133">Transmembrane helix</keyword>
<dbReference type="AlphaFoldDB" id="A0A2T7NRB6"/>